<dbReference type="NCBIfam" id="TIGR00070">
    <property type="entry name" value="hisG"/>
    <property type="match status" value="1"/>
</dbReference>
<evidence type="ECO:0000256" key="11">
    <source>
        <dbReference type="ARBA" id="ARBA00022741"/>
    </source>
</evidence>
<evidence type="ECO:0000256" key="12">
    <source>
        <dbReference type="ARBA" id="ARBA00022840"/>
    </source>
</evidence>
<reference evidence="17 18" key="1">
    <citation type="submission" date="2016-11" db="EMBL/GenBank/DDBJ databases">
        <authorList>
            <person name="Jaros S."/>
            <person name="Januszkiewicz K."/>
            <person name="Wedrychowicz H."/>
        </authorList>
    </citation>
    <scope>NUCLEOTIDE SEQUENCE [LARGE SCALE GENOMIC DNA]</scope>
    <source>
        <strain evidence="17 18">DSM 17477</strain>
    </source>
</reference>
<keyword evidence="7 15" id="KW-0963">Cytoplasm</keyword>
<dbReference type="RefSeq" id="WP_073049354.1">
    <property type="nucleotide sequence ID" value="NZ_FQZL01000012.1"/>
</dbReference>
<comment type="catalytic activity">
    <reaction evidence="1 15">
        <text>1-(5-phospho-beta-D-ribosyl)-ATP + diphosphate = 5-phospho-alpha-D-ribose 1-diphosphate + ATP</text>
        <dbReference type="Rhea" id="RHEA:18473"/>
        <dbReference type="ChEBI" id="CHEBI:30616"/>
        <dbReference type="ChEBI" id="CHEBI:33019"/>
        <dbReference type="ChEBI" id="CHEBI:58017"/>
        <dbReference type="ChEBI" id="CHEBI:73183"/>
        <dbReference type="EC" id="2.4.2.17"/>
    </reaction>
</comment>
<keyword evidence="8 15" id="KW-0028">Amino-acid biosynthesis</keyword>
<proteinExistence type="inferred from homology"/>
<dbReference type="GO" id="GO:0000105">
    <property type="term" value="P:L-histidine biosynthetic process"/>
    <property type="evidence" value="ECO:0007669"/>
    <property type="project" value="UniProtKB-UniRule"/>
</dbReference>
<protein>
    <recommendedName>
        <fullName evidence="6 15">ATP phosphoribosyltransferase</fullName>
        <shortName evidence="15">ATP-PRT</shortName>
        <shortName evidence="15">ATP-PRTase</shortName>
        <ecNumber evidence="5 15">2.4.2.17</ecNumber>
    </recommendedName>
</protein>
<comment type="similarity">
    <text evidence="4 15">Belongs to the ATP phosphoribosyltransferase family. Short subfamily.</text>
</comment>
<dbReference type="InterPro" id="IPR024893">
    <property type="entry name" value="ATP_PRibTrfase_HisG_short"/>
</dbReference>
<evidence type="ECO:0000256" key="7">
    <source>
        <dbReference type="ARBA" id="ARBA00022490"/>
    </source>
</evidence>
<dbReference type="GO" id="GO:0005524">
    <property type="term" value="F:ATP binding"/>
    <property type="evidence" value="ECO:0007669"/>
    <property type="project" value="UniProtKB-KW"/>
</dbReference>
<dbReference type="Gene3D" id="3.40.190.10">
    <property type="entry name" value="Periplasmic binding protein-like II"/>
    <property type="match status" value="2"/>
</dbReference>
<dbReference type="SUPFAM" id="SSF53850">
    <property type="entry name" value="Periplasmic binding protein-like II"/>
    <property type="match status" value="1"/>
</dbReference>
<comment type="subcellular location">
    <subcellularLocation>
        <location evidence="2 15">Cytoplasm</location>
    </subcellularLocation>
</comment>
<dbReference type="GO" id="GO:0003879">
    <property type="term" value="F:ATP phosphoribosyltransferase activity"/>
    <property type="evidence" value="ECO:0007669"/>
    <property type="project" value="UniProtKB-UniRule"/>
</dbReference>
<evidence type="ECO:0000313" key="17">
    <source>
        <dbReference type="EMBL" id="SHJ16956.1"/>
    </source>
</evidence>
<dbReference type="PANTHER" id="PTHR21403:SF8">
    <property type="entry name" value="ATP PHOSPHORIBOSYLTRANSFERASE"/>
    <property type="match status" value="1"/>
</dbReference>
<evidence type="ECO:0000256" key="13">
    <source>
        <dbReference type="ARBA" id="ARBA00023102"/>
    </source>
</evidence>
<comment type="pathway">
    <text evidence="3 15">Amino-acid biosynthesis; L-histidine biosynthesis; L-histidine from 5-phospho-alpha-D-ribose 1-diphosphate: step 1/9.</text>
</comment>
<keyword evidence="10 15" id="KW-0808">Transferase</keyword>
<comment type="domain">
    <text evidence="15">Lacks the C-terminal regulatory region which is replaced by HisZ.</text>
</comment>
<dbReference type="InterPro" id="IPR013820">
    <property type="entry name" value="ATP_PRibTrfase_cat"/>
</dbReference>
<comment type="subunit">
    <text evidence="15">Heteromultimer composed of HisG and HisZ subunits.</text>
</comment>
<dbReference type="EMBL" id="FQZL01000012">
    <property type="protein sequence ID" value="SHJ16956.1"/>
    <property type="molecule type" value="Genomic_DNA"/>
</dbReference>
<accession>A0A1M6H483</accession>
<gene>
    <name evidence="15" type="primary">hisG</name>
    <name evidence="17" type="ORF">SAMN02745751_01909</name>
</gene>
<name>A0A1M6H483_9FIRM</name>
<dbReference type="CDD" id="cd13595">
    <property type="entry name" value="PBP2_HisGs"/>
    <property type="match status" value="1"/>
</dbReference>
<dbReference type="EC" id="2.4.2.17" evidence="5 15"/>
<dbReference type="UniPathway" id="UPA00031">
    <property type="reaction ID" value="UER00006"/>
</dbReference>
<comment type="function">
    <text evidence="14 15">Catalyzes the condensation of ATP and 5-phosphoribose 1-diphosphate to form N'-(5'-phosphoribosyl)-ATP (PR-ATP). Has a crucial role in the pathway because the rate of histidine biosynthesis seems to be controlled primarily by regulation of HisG enzymatic activity.</text>
</comment>
<dbReference type="HAMAP" id="MF_01018">
    <property type="entry name" value="HisG_Short"/>
    <property type="match status" value="1"/>
</dbReference>
<dbReference type="Pfam" id="PF01634">
    <property type="entry name" value="HisG"/>
    <property type="match status" value="1"/>
</dbReference>
<evidence type="ECO:0000256" key="4">
    <source>
        <dbReference type="ARBA" id="ARBA00009489"/>
    </source>
</evidence>
<dbReference type="OrthoDB" id="9801867at2"/>
<dbReference type="FunFam" id="3.40.190.10:FF:000008">
    <property type="entry name" value="ATP phosphoribosyltransferase"/>
    <property type="match status" value="1"/>
</dbReference>
<evidence type="ECO:0000256" key="5">
    <source>
        <dbReference type="ARBA" id="ARBA00011946"/>
    </source>
</evidence>
<evidence type="ECO:0000256" key="14">
    <source>
        <dbReference type="ARBA" id="ARBA00024861"/>
    </source>
</evidence>
<dbReference type="AlphaFoldDB" id="A0A1M6H483"/>
<keyword evidence="9 15" id="KW-0328">Glycosyltransferase</keyword>
<evidence type="ECO:0000256" key="8">
    <source>
        <dbReference type="ARBA" id="ARBA00022605"/>
    </source>
</evidence>
<dbReference type="InterPro" id="IPR018198">
    <property type="entry name" value="ATP_PRibTrfase_CS"/>
</dbReference>
<dbReference type="STRING" id="1121476.SAMN02745751_01909"/>
<keyword evidence="13 15" id="KW-0368">Histidine biosynthesis</keyword>
<dbReference type="InterPro" id="IPR001348">
    <property type="entry name" value="ATP_PRibTrfase_HisG"/>
</dbReference>
<evidence type="ECO:0000259" key="16">
    <source>
        <dbReference type="Pfam" id="PF01634"/>
    </source>
</evidence>
<dbReference type="GO" id="GO:0005737">
    <property type="term" value="C:cytoplasm"/>
    <property type="evidence" value="ECO:0007669"/>
    <property type="project" value="UniProtKB-SubCell"/>
</dbReference>
<sequence length="209" mass="23441">MDYLTVAFAKGRLGEQSAELFNKIGIGHCLDLKSRKLVFIDEENKIKFMLLKNSDVVTYVDNGVADIGIVGMDMLKESRSDVYQLYNLPFGYCNMSIAGMKGAEVDRNKSILRVATKFTNSAKEYFESRGQKIEIIKLNGSVELAPVLGLSDVIVDIVETGNTLRANGLEVMEEMFEINPLIIANRIGYKFKMKQIDGIIEKIRNLEEA</sequence>
<evidence type="ECO:0000256" key="3">
    <source>
        <dbReference type="ARBA" id="ARBA00004667"/>
    </source>
</evidence>
<evidence type="ECO:0000256" key="6">
    <source>
        <dbReference type="ARBA" id="ARBA00020998"/>
    </source>
</evidence>
<evidence type="ECO:0000256" key="2">
    <source>
        <dbReference type="ARBA" id="ARBA00004496"/>
    </source>
</evidence>
<keyword evidence="11 15" id="KW-0547">Nucleotide-binding</keyword>
<evidence type="ECO:0000256" key="15">
    <source>
        <dbReference type="HAMAP-Rule" id="MF_01018"/>
    </source>
</evidence>
<evidence type="ECO:0000256" key="9">
    <source>
        <dbReference type="ARBA" id="ARBA00022676"/>
    </source>
</evidence>
<evidence type="ECO:0000256" key="1">
    <source>
        <dbReference type="ARBA" id="ARBA00000915"/>
    </source>
</evidence>
<keyword evidence="18" id="KW-1185">Reference proteome</keyword>
<evidence type="ECO:0000313" key="18">
    <source>
        <dbReference type="Proteomes" id="UP000184052"/>
    </source>
</evidence>
<evidence type="ECO:0000256" key="10">
    <source>
        <dbReference type="ARBA" id="ARBA00022679"/>
    </source>
</evidence>
<dbReference type="PROSITE" id="PS01316">
    <property type="entry name" value="ATP_P_PHORIBOSYLTR"/>
    <property type="match status" value="1"/>
</dbReference>
<dbReference type="PANTHER" id="PTHR21403">
    <property type="entry name" value="ATP PHOSPHORIBOSYLTRANSFERASE ATP-PRTASE"/>
    <property type="match status" value="1"/>
</dbReference>
<keyword evidence="12 15" id="KW-0067">ATP-binding</keyword>
<feature type="domain" description="ATP phosphoribosyltransferase catalytic" evidence="16">
    <location>
        <begin position="52"/>
        <end position="204"/>
    </location>
</feature>
<dbReference type="Proteomes" id="UP000184052">
    <property type="component" value="Unassembled WGS sequence"/>
</dbReference>
<organism evidence="17 18">
    <name type="scientific">Dethiosulfatibacter aminovorans DSM 17477</name>
    <dbReference type="NCBI Taxonomy" id="1121476"/>
    <lineage>
        <taxon>Bacteria</taxon>
        <taxon>Bacillati</taxon>
        <taxon>Bacillota</taxon>
        <taxon>Tissierellia</taxon>
        <taxon>Dethiosulfatibacter</taxon>
    </lineage>
</organism>